<accession>A0ABR2EYG1</accession>
<evidence type="ECO:0000256" key="2">
    <source>
        <dbReference type="SAM" id="Phobius"/>
    </source>
</evidence>
<dbReference type="Proteomes" id="UP001472677">
    <property type="component" value="Unassembled WGS sequence"/>
</dbReference>
<evidence type="ECO:0000313" key="4">
    <source>
        <dbReference type="Proteomes" id="UP001472677"/>
    </source>
</evidence>
<comment type="caution">
    <text evidence="3">The sequence shown here is derived from an EMBL/GenBank/DDBJ whole genome shotgun (WGS) entry which is preliminary data.</text>
</comment>
<organism evidence="3 4">
    <name type="scientific">Hibiscus sabdariffa</name>
    <name type="common">roselle</name>
    <dbReference type="NCBI Taxonomy" id="183260"/>
    <lineage>
        <taxon>Eukaryota</taxon>
        <taxon>Viridiplantae</taxon>
        <taxon>Streptophyta</taxon>
        <taxon>Embryophyta</taxon>
        <taxon>Tracheophyta</taxon>
        <taxon>Spermatophyta</taxon>
        <taxon>Magnoliopsida</taxon>
        <taxon>eudicotyledons</taxon>
        <taxon>Gunneridae</taxon>
        <taxon>Pentapetalae</taxon>
        <taxon>rosids</taxon>
        <taxon>malvids</taxon>
        <taxon>Malvales</taxon>
        <taxon>Malvaceae</taxon>
        <taxon>Malvoideae</taxon>
        <taxon>Hibiscus</taxon>
    </lineage>
</organism>
<sequence length="92" mass="10985">MYELLGERTAADGEIPSEKKEKPATEELNPFQSVLLRKMHKVCMLYMFDYFMEAFPMFIYYDVSKHRYMFDYVDVRDDPRLVTLAGSRRRGV</sequence>
<keyword evidence="2" id="KW-0812">Transmembrane</keyword>
<name>A0ABR2EYG1_9ROSI</name>
<evidence type="ECO:0000313" key="3">
    <source>
        <dbReference type="EMBL" id="KAK8567739.1"/>
    </source>
</evidence>
<keyword evidence="2" id="KW-1133">Transmembrane helix</keyword>
<keyword evidence="4" id="KW-1185">Reference proteome</keyword>
<reference evidence="3 4" key="1">
    <citation type="journal article" date="2024" name="G3 (Bethesda)">
        <title>Genome assembly of Hibiscus sabdariffa L. provides insights into metabolisms of medicinal natural products.</title>
        <authorList>
            <person name="Kim T."/>
        </authorList>
    </citation>
    <scope>NUCLEOTIDE SEQUENCE [LARGE SCALE GENOMIC DNA]</scope>
    <source>
        <strain evidence="3">TK-2024</strain>
        <tissue evidence="3">Old leaves</tissue>
    </source>
</reference>
<feature type="transmembrane region" description="Helical" evidence="2">
    <location>
        <begin position="42"/>
        <end position="61"/>
    </location>
</feature>
<feature type="region of interest" description="Disordered" evidence="1">
    <location>
        <begin position="1"/>
        <end position="24"/>
    </location>
</feature>
<dbReference type="EMBL" id="JBBPBM010000009">
    <property type="protein sequence ID" value="KAK8567739.1"/>
    <property type="molecule type" value="Genomic_DNA"/>
</dbReference>
<proteinExistence type="predicted"/>
<evidence type="ECO:0000256" key="1">
    <source>
        <dbReference type="SAM" id="MobiDB-lite"/>
    </source>
</evidence>
<keyword evidence="2" id="KW-0472">Membrane</keyword>
<gene>
    <name evidence="3" type="ORF">V6N12_006314</name>
</gene>
<protein>
    <submittedName>
        <fullName evidence="3">Uncharacterized protein</fullName>
    </submittedName>
</protein>